<feature type="transmembrane region" description="Helical" evidence="10">
    <location>
        <begin position="270"/>
        <end position="287"/>
    </location>
</feature>
<sequence>MKKRVTFNNPILPFVLIMPQMLILIFMFFWPAGQAVYQSLTLTDPFGTISIFVGLENFRVLFADPEYWSSVRLTMVFTITTVTLSLGASFIMAIFADRIIRGSSSFKTLLIWPYAVAPAVAGILWVLIFHPIFGAFALFMKSIDIPWDPFLNGTHAMILVVVASAWKIFSFNFIFFLAGLQAIPKSLIEASAIDGAGPIMRIRKIVIPLLSPTLFFLAIMNIVYAFFETFGIIHAVTQGGPGNSTTILVYKVYRDGFIGQDLGSSSAQSVLLMILVISLTIFQFRYIEKKVNYA</sequence>
<comment type="subunit">
    <text evidence="2">The complex is composed of two ATP-binding proteins (UgpC), two transmembrane proteins (UgpA and UgpE) and a solute-binding protein (UgpB).</text>
</comment>
<dbReference type="Pfam" id="PF00528">
    <property type="entry name" value="BPD_transp_1"/>
    <property type="match status" value="1"/>
</dbReference>
<keyword evidence="5" id="KW-0997">Cell inner membrane</keyword>
<reference evidence="12" key="1">
    <citation type="submission" date="2018-06" db="EMBL/GenBank/DDBJ databases">
        <authorList>
            <person name="Zhirakovskaya E."/>
        </authorList>
    </citation>
    <scope>NUCLEOTIDE SEQUENCE</scope>
</reference>
<evidence type="ECO:0000256" key="4">
    <source>
        <dbReference type="ARBA" id="ARBA00022475"/>
    </source>
</evidence>
<dbReference type="CDD" id="cd06261">
    <property type="entry name" value="TM_PBP2"/>
    <property type="match status" value="1"/>
</dbReference>
<feature type="transmembrane region" description="Helical" evidence="10">
    <location>
        <begin position="12"/>
        <end position="32"/>
    </location>
</feature>
<gene>
    <name evidence="12" type="ORF">MNBD_ALPHA11-172</name>
</gene>
<evidence type="ECO:0000256" key="8">
    <source>
        <dbReference type="ARBA" id="ARBA00023136"/>
    </source>
</evidence>
<evidence type="ECO:0000256" key="1">
    <source>
        <dbReference type="ARBA" id="ARBA00004429"/>
    </source>
</evidence>
<dbReference type="InterPro" id="IPR035906">
    <property type="entry name" value="MetI-like_sf"/>
</dbReference>
<evidence type="ECO:0000256" key="7">
    <source>
        <dbReference type="ARBA" id="ARBA00022989"/>
    </source>
</evidence>
<comment type="subcellular location">
    <subcellularLocation>
        <location evidence="1">Cell inner membrane</location>
        <topology evidence="1">Multi-pass membrane protein</topology>
    </subcellularLocation>
</comment>
<feature type="domain" description="ABC transmembrane type-1" evidence="11">
    <location>
        <begin position="71"/>
        <end position="283"/>
    </location>
</feature>
<feature type="transmembrane region" description="Helical" evidence="10">
    <location>
        <begin position="108"/>
        <end position="136"/>
    </location>
</feature>
<dbReference type="PANTHER" id="PTHR43227:SF9">
    <property type="entry name" value="SN-GLYCEROL-3-PHOSPHATE TRANSPORT SYSTEM PERMEASE PROTEIN UGPA"/>
    <property type="match status" value="1"/>
</dbReference>
<dbReference type="InterPro" id="IPR000515">
    <property type="entry name" value="MetI-like"/>
</dbReference>
<dbReference type="GO" id="GO:0005886">
    <property type="term" value="C:plasma membrane"/>
    <property type="evidence" value="ECO:0007669"/>
    <property type="project" value="UniProtKB-SubCell"/>
</dbReference>
<evidence type="ECO:0000256" key="5">
    <source>
        <dbReference type="ARBA" id="ARBA00022519"/>
    </source>
</evidence>
<dbReference type="PROSITE" id="PS50928">
    <property type="entry name" value="ABC_TM1"/>
    <property type="match status" value="1"/>
</dbReference>
<feature type="transmembrane region" description="Helical" evidence="10">
    <location>
        <begin position="205"/>
        <end position="227"/>
    </location>
</feature>
<evidence type="ECO:0000256" key="10">
    <source>
        <dbReference type="SAM" id="Phobius"/>
    </source>
</evidence>
<evidence type="ECO:0000313" key="12">
    <source>
        <dbReference type="EMBL" id="VAW12922.1"/>
    </source>
</evidence>
<dbReference type="InterPro" id="IPR050809">
    <property type="entry name" value="UgpAE/MalFG_permease"/>
</dbReference>
<keyword evidence="3" id="KW-0813">Transport</keyword>
<dbReference type="EMBL" id="UOEQ01000005">
    <property type="protein sequence ID" value="VAW12922.1"/>
    <property type="molecule type" value="Genomic_DNA"/>
</dbReference>
<evidence type="ECO:0000256" key="9">
    <source>
        <dbReference type="ARBA" id="ARBA00040780"/>
    </source>
</evidence>
<organism evidence="12">
    <name type="scientific">hydrothermal vent metagenome</name>
    <dbReference type="NCBI Taxonomy" id="652676"/>
    <lineage>
        <taxon>unclassified sequences</taxon>
        <taxon>metagenomes</taxon>
        <taxon>ecological metagenomes</taxon>
    </lineage>
</organism>
<accession>A0A3B0TEM6</accession>
<dbReference type="PANTHER" id="PTHR43227">
    <property type="entry name" value="BLL4140 PROTEIN"/>
    <property type="match status" value="1"/>
</dbReference>
<evidence type="ECO:0000256" key="2">
    <source>
        <dbReference type="ARBA" id="ARBA00011557"/>
    </source>
</evidence>
<dbReference type="GO" id="GO:0055085">
    <property type="term" value="P:transmembrane transport"/>
    <property type="evidence" value="ECO:0007669"/>
    <property type="project" value="InterPro"/>
</dbReference>
<feature type="transmembrane region" description="Helical" evidence="10">
    <location>
        <begin position="75"/>
        <end position="96"/>
    </location>
</feature>
<dbReference type="Gene3D" id="1.10.3720.10">
    <property type="entry name" value="MetI-like"/>
    <property type="match status" value="1"/>
</dbReference>
<keyword evidence="4" id="KW-1003">Cell membrane</keyword>
<dbReference type="AlphaFoldDB" id="A0A3B0TEM6"/>
<evidence type="ECO:0000259" key="11">
    <source>
        <dbReference type="PROSITE" id="PS50928"/>
    </source>
</evidence>
<dbReference type="SUPFAM" id="SSF161098">
    <property type="entry name" value="MetI-like"/>
    <property type="match status" value="1"/>
</dbReference>
<evidence type="ECO:0000256" key="6">
    <source>
        <dbReference type="ARBA" id="ARBA00022692"/>
    </source>
</evidence>
<keyword evidence="7 10" id="KW-1133">Transmembrane helix</keyword>
<keyword evidence="8 10" id="KW-0472">Membrane</keyword>
<evidence type="ECO:0000256" key="3">
    <source>
        <dbReference type="ARBA" id="ARBA00022448"/>
    </source>
</evidence>
<keyword evidence="6 10" id="KW-0812">Transmembrane</keyword>
<feature type="transmembrane region" description="Helical" evidence="10">
    <location>
        <begin position="156"/>
        <end position="178"/>
    </location>
</feature>
<name>A0A3B0TEM6_9ZZZZ</name>
<proteinExistence type="predicted"/>
<protein>
    <recommendedName>
        <fullName evidence="9">sn-glycerol-3-phosphate transport system permease protein UgpA</fullName>
    </recommendedName>
</protein>